<sequence>MSLTRIALRIAAVEALKGRTLVGANVLDSPNGALDVQADGTLRTEEEKPFVAIYTDQGRAENFSGRSLTENGACDIIFEMGVSSAMLHLDKDTGETSMVGINIPASDKASEFFLDVVQREIRDALTDPGNAWAEIYRGLHYRVLKIEFAGARNADDGQKLAGHQMRLTVELADDPVRGEGLDPRSPFLKFLEALEASGDEDYVKQAAMMRSLLSGGDEYRDLLQRRHGMTSAELDALGHEAPVLAEDGTVAEMTSVDIEIDGLSPVPVTES</sequence>
<dbReference type="Proteomes" id="UP001549031">
    <property type="component" value="Unassembled WGS sequence"/>
</dbReference>
<name>A0ABV2H2F3_9HYPH</name>
<comment type="caution">
    <text evidence="1">The sequence shown here is derived from an EMBL/GenBank/DDBJ whole genome shotgun (WGS) entry which is preliminary data.</text>
</comment>
<protein>
    <submittedName>
        <fullName evidence="1">Uncharacterized protein</fullName>
    </submittedName>
</protein>
<evidence type="ECO:0000313" key="1">
    <source>
        <dbReference type="EMBL" id="MET3584567.1"/>
    </source>
</evidence>
<organism evidence="1 2">
    <name type="scientific">Pseudorhizobium tarimense</name>
    <dbReference type="NCBI Taxonomy" id="1079109"/>
    <lineage>
        <taxon>Bacteria</taxon>
        <taxon>Pseudomonadati</taxon>
        <taxon>Pseudomonadota</taxon>
        <taxon>Alphaproteobacteria</taxon>
        <taxon>Hyphomicrobiales</taxon>
        <taxon>Rhizobiaceae</taxon>
        <taxon>Rhizobium/Agrobacterium group</taxon>
        <taxon>Pseudorhizobium</taxon>
    </lineage>
</organism>
<reference evidence="1 2" key="1">
    <citation type="submission" date="2024-06" db="EMBL/GenBank/DDBJ databases">
        <title>Genomic Encyclopedia of Type Strains, Phase IV (KMG-IV): sequencing the most valuable type-strain genomes for metagenomic binning, comparative biology and taxonomic classification.</title>
        <authorList>
            <person name="Goeker M."/>
        </authorList>
    </citation>
    <scope>NUCLEOTIDE SEQUENCE [LARGE SCALE GENOMIC DNA]</scope>
    <source>
        <strain evidence="1 2">DSM 105042</strain>
    </source>
</reference>
<gene>
    <name evidence="1" type="ORF">ABID21_000662</name>
</gene>
<keyword evidence="2" id="KW-1185">Reference proteome</keyword>
<accession>A0ABV2H2F3</accession>
<dbReference type="RefSeq" id="WP_247242555.1">
    <property type="nucleotide sequence ID" value="NZ_JALJRA010000002.1"/>
</dbReference>
<proteinExistence type="predicted"/>
<dbReference type="EMBL" id="JBEPLJ010000002">
    <property type="protein sequence ID" value="MET3584567.1"/>
    <property type="molecule type" value="Genomic_DNA"/>
</dbReference>
<evidence type="ECO:0000313" key="2">
    <source>
        <dbReference type="Proteomes" id="UP001549031"/>
    </source>
</evidence>